<gene>
    <name evidence="2" type="ORF">EV696_103324</name>
</gene>
<feature type="transmembrane region" description="Helical" evidence="1">
    <location>
        <begin position="61"/>
        <end position="78"/>
    </location>
</feature>
<name>A0A4R6UVH0_9GAMM</name>
<organism evidence="2 3">
    <name type="scientific">Permianibacter aggregans</name>
    <dbReference type="NCBI Taxonomy" id="1510150"/>
    <lineage>
        <taxon>Bacteria</taxon>
        <taxon>Pseudomonadati</taxon>
        <taxon>Pseudomonadota</taxon>
        <taxon>Gammaproteobacteria</taxon>
        <taxon>Pseudomonadales</taxon>
        <taxon>Pseudomonadaceae</taxon>
        <taxon>Permianibacter</taxon>
    </lineage>
</organism>
<comment type="caution">
    <text evidence="2">The sequence shown here is derived from an EMBL/GenBank/DDBJ whole genome shotgun (WGS) entry which is preliminary data.</text>
</comment>
<evidence type="ECO:0000313" key="2">
    <source>
        <dbReference type="EMBL" id="TDQ49949.1"/>
    </source>
</evidence>
<evidence type="ECO:0000256" key="1">
    <source>
        <dbReference type="SAM" id="Phobius"/>
    </source>
</evidence>
<keyword evidence="3" id="KW-1185">Reference proteome</keyword>
<keyword evidence="1" id="KW-0472">Membrane</keyword>
<evidence type="ECO:0000313" key="3">
    <source>
        <dbReference type="Proteomes" id="UP000295375"/>
    </source>
</evidence>
<feature type="transmembrane region" description="Helical" evidence="1">
    <location>
        <begin position="34"/>
        <end position="55"/>
    </location>
</feature>
<proteinExistence type="predicted"/>
<dbReference type="Pfam" id="PF10067">
    <property type="entry name" value="DUF2306"/>
    <property type="match status" value="1"/>
</dbReference>
<dbReference type="InterPro" id="IPR018750">
    <property type="entry name" value="DUF2306_membrane"/>
</dbReference>
<feature type="transmembrane region" description="Helical" evidence="1">
    <location>
        <begin position="159"/>
        <end position="178"/>
    </location>
</feature>
<feature type="transmembrane region" description="Helical" evidence="1">
    <location>
        <begin position="124"/>
        <end position="147"/>
    </location>
</feature>
<dbReference type="RefSeq" id="WP_133588711.1">
    <property type="nucleotide sequence ID" value="NZ_CP037953.1"/>
</dbReference>
<keyword evidence="1" id="KW-1133">Transmembrane helix</keyword>
<keyword evidence="1" id="KW-0812">Transmembrane</keyword>
<feature type="transmembrane region" description="Helical" evidence="1">
    <location>
        <begin position="85"/>
        <end position="104"/>
    </location>
</feature>
<sequence>MKLIHIVAGLLALAAGAVALYASKGSPLHRHSGAVFVAAMLLMTTSAGVMALFYSPNRVNVVAATLTFYLVVTGLLTVRRSVAEMRLVTAALMLIAVTISMRAFDLGFDALASPSGLVDHVPAPPLFLFAIAGLLGAGLDARLLWAGQISGGHRLARHLWRMTFAMWIATTSFFLGQATFFPEPMRKTALLAIPVLLVTFLLFWWLVRVLWKRERAVRYLKSAGGKL</sequence>
<accession>A0A4R6UVH0</accession>
<dbReference type="Proteomes" id="UP000295375">
    <property type="component" value="Unassembled WGS sequence"/>
</dbReference>
<dbReference type="AlphaFoldDB" id="A0A4R6UVH0"/>
<protein>
    <submittedName>
        <fullName evidence="2">Putative membrane protein DUF2306</fullName>
    </submittedName>
</protein>
<feature type="transmembrane region" description="Helical" evidence="1">
    <location>
        <begin position="190"/>
        <end position="211"/>
    </location>
</feature>
<dbReference type="OrthoDB" id="5984490at2"/>
<reference evidence="2 3" key="1">
    <citation type="submission" date="2019-03" db="EMBL/GenBank/DDBJ databases">
        <title>Genomic Encyclopedia of Type Strains, Phase IV (KMG-IV): sequencing the most valuable type-strain genomes for metagenomic binning, comparative biology and taxonomic classification.</title>
        <authorList>
            <person name="Goeker M."/>
        </authorList>
    </citation>
    <scope>NUCLEOTIDE SEQUENCE [LARGE SCALE GENOMIC DNA]</scope>
    <source>
        <strain evidence="2 3">DSM 103792</strain>
    </source>
</reference>
<dbReference type="EMBL" id="SNYM01000003">
    <property type="protein sequence ID" value="TDQ49949.1"/>
    <property type="molecule type" value="Genomic_DNA"/>
</dbReference>
<feature type="transmembrane region" description="Helical" evidence="1">
    <location>
        <begin position="6"/>
        <end position="22"/>
    </location>
</feature>